<dbReference type="AlphaFoldDB" id="L9XNG4"/>
<reference evidence="1 2" key="1">
    <citation type="journal article" date="2014" name="PLoS Genet.">
        <title>Phylogenetically driven sequencing of extremely halophilic archaea reveals strategies for static and dynamic osmo-response.</title>
        <authorList>
            <person name="Becker E.A."/>
            <person name="Seitzer P.M."/>
            <person name="Tritt A."/>
            <person name="Larsen D."/>
            <person name="Krusor M."/>
            <person name="Yao A.I."/>
            <person name="Wu D."/>
            <person name="Madern D."/>
            <person name="Eisen J.A."/>
            <person name="Darling A.E."/>
            <person name="Facciotti M.T."/>
        </authorList>
    </citation>
    <scope>NUCLEOTIDE SEQUENCE [LARGE SCALE GENOMIC DNA]</scope>
    <source>
        <strain evidence="1 2">JCM 10478</strain>
    </source>
</reference>
<evidence type="ECO:0000313" key="2">
    <source>
        <dbReference type="Proteomes" id="UP000011632"/>
    </source>
</evidence>
<protein>
    <submittedName>
        <fullName evidence="1">Uncharacterized protein</fullName>
    </submittedName>
</protein>
<sequence>MRPKAFPTIQVAAFLERVLLWLQLSVFLSTAQIADRLLKSVMVHIDIKHCILGQMKKFIY</sequence>
<evidence type="ECO:0000313" key="1">
    <source>
        <dbReference type="EMBL" id="ELY63087.1"/>
    </source>
</evidence>
<dbReference type="EMBL" id="AOID01000063">
    <property type="protein sequence ID" value="ELY63087.1"/>
    <property type="molecule type" value="Genomic_DNA"/>
</dbReference>
<accession>L9XNG4</accession>
<proteinExistence type="predicted"/>
<gene>
    <name evidence="1" type="ORF">C489_19766</name>
</gene>
<dbReference type="Proteomes" id="UP000011632">
    <property type="component" value="Unassembled WGS sequence"/>
</dbReference>
<organism evidence="1 2">
    <name type="scientific">Natrinema versiforme JCM 10478</name>
    <dbReference type="NCBI Taxonomy" id="1227496"/>
    <lineage>
        <taxon>Archaea</taxon>
        <taxon>Methanobacteriati</taxon>
        <taxon>Methanobacteriota</taxon>
        <taxon>Stenosarchaea group</taxon>
        <taxon>Halobacteria</taxon>
        <taxon>Halobacteriales</taxon>
        <taxon>Natrialbaceae</taxon>
        <taxon>Natrinema</taxon>
    </lineage>
</organism>
<name>L9XNG4_9EURY</name>
<comment type="caution">
    <text evidence="1">The sequence shown here is derived from an EMBL/GenBank/DDBJ whole genome shotgun (WGS) entry which is preliminary data.</text>
</comment>
<keyword evidence="2" id="KW-1185">Reference proteome</keyword>